<dbReference type="Proteomes" id="UP001234989">
    <property type="component" value="Chromosome 1"/>
</dbReference>
<evidence type="ECO:0000313" key="1">
    <source>
        <dbReference type="EMBL" id="WMV10982.1"/>
    </source>
</evidence>
<reference evidence="1" key="1">
    <citation type="submission" date="2023-08" db="EMBL/GenBank/DDBJ databases">
        <title>A de novo genome assembly of Solanum verrucosum Schlechtendal, a Mexican diploid species geographically isolated from the other diploid A-genome species in potato relatives.</title>
        <authorList>
            <person name="Hosaka K."/>
        </authorList>
    </citation>
    <scope>NUCLEOTIDE SEQUENCE</scope>
    <source>
        <tissue evidence="1">Young leaves</tissue>
    </source>
</reference>
<proteinExistence type="predicted"/>
<accession>A0AAF0PUG1</accession>
<feature type="non-terminal residue" evidence="1">
    <location>
        <position position="1"/>
    </location>
</feature>
<sequence>EPCLLSHIRIYNKSVLEWEISAGLRYKVTVAESAGFQRRQLIFSEKLSGY</sequence>
<dbReference type="AlphaFoldDB" id="A0AAF0PUG1"/>
<dbReference type="PANTHER" id="PTHR35833:SF1">
    <property type="entry name" value="GALACTOSE-BINDING DOMAIN-CONTAINING PROTEIN"/>
    <property type="match status" value="1"/>
</dbReference>
<dbReference type="PANTHER" id="PTHR35833">
    <property type="entry name" value="GALACTOSE-BINDING DOMAIN-LIKE, ARMADILLO-TYPE FOLD PROTEIN-RELATED"/>
    <property type="match status" value="1"/>
</dbReference>
<organism evidence="1 2">
    <name type="scientific">Solanum verrucosum</name>
    <dbReference type="NCBI Taxonomy" id="315347"/>
    <lineage>
        <taxon>Eukaryota</taxon>
        <taxon>Viridiplantae</taxon>
        <taxon>Streptophyta</taxon>
        <taxon>Embryophyta</taxon>
        <taxon>Tracheophyta</taxon>
        <taxon>Spermatophyta</taxon>
        <taxon>Magnoliopsida</taxon>
        <taxon>eudicotyledons</taxon>
        <taxon>Gunneridae</taxon>
        <taxon>Pentapetalae</taxon>
        <taxon>asterids</taxon>
        <taxon>lamiids</taxon>
        <taxon>Solanales</taxon>
        <taxon>Solanaceae</taxon>
        <taxon>Solanoideae</taxon>
        <taxon>Solaneae</taxon>
        <taxon>Solanum</taxon>
    </lineage>
</organism>
<dbReference type="EMBL" id="CP133612">
    <property type="protein sequence ID" value="WMV10982.1"/>
    <property type="molecule type" value="Genomic_DNA"/>
</dbReference>
<name>A0AAF0PUG1_SOLVR</name>
<evidence type="ECO:0000313" key="2">
    <source>
        <dbReference type="Proteomes" id="UP001234989"/>
    </source>
</evidence>
<gene>
    <name evidence="1" type="ORF">MTR67_004367</name>
</gene>
<protein>
    <submittedName>
        <fullName evidence="1">Uncharacterized protein</fullName>
    </submittedName>
</protein>
<keyword evidence="2" id="KW-1185">Reference proteome</keyword>